<dbReference type="GO" id="GO:0015562">
    <property type="term" value="F:efflux transmembrane transporter activity"/>
    <property type="evidence" value="ECO:0007669"/>
    <property type="project" value="TreeGrafter"/>
</dbReference>
<dbReference type="Pfam" id="PF25975">
    <property type="entry name" value="CzcB_C"/>
    <property type="match status" value="1"/>
</dbReference>
<evidence type="ECO:0000259" key="4">
    <source>
        <dbReference type="Pfam" id="PF25975"/>
    </source>
</evidence>
<organism evidence="5 6">
    <name type="scientific">Anaerolinea thermolimosa</name>
    <dbReference type="NCBI Taxonomy" id="229919"/>
    <lineage>
        <taxon>Bacteria</taxon>
        <taxon>Bacillati</taxon>
        <taxon>Chloroflexota</taxon>
        <taxon>Anaerolineae</taxon>
        <taxon>Anaerolineales</taxon>
        <taxon>Anaerolineaceae</taxon>
        <taxon>Anaerolinea</taxon>
    </lineage>
</organism>
<evidence type="ECO:0000256" key="2">
    <source>
        <dbReference type="SAM" id="SignalP"/>
    </source>
</evidence>
<accession>A0A3D1JDX8</accession>
<evidence type="ECO:0000313" key="6">
    <source>
        <dbReference type="Proteomes" id="UP000264141"/>
    </source>
</evidence>
<reference evidence="5 6" key="1">
    <citation type="journal article" date="2018" name="Nat. Biotechnol.">
        <title>A standardized bacterial taxonomy based on genome phylogeny substantially revises the tree of life.</title>
        <authorList>
            <person name="Parks D.H."/>
            <person name="Chuvochina M."/>
            <person name="Waite D.W."/>
            <person name="Rinke C."/>
            <person name="Skarshewski A."/>
            <person name="Chaumeil P.A."/>
            <person name="Hugenholtz P."/>
        </authorList>
    </citation>
    <scope>NUCLEOTIDE SEQUENCE [LARGE SCALE GENOMIC DNA]</scope>
    <source>
        <strain evidence="5">UBA8781</strain>
    </source>
</reference>
<evidence type="ECO:0000259" key="3">
    <source>
        <dbReference type="Pfam" id="PF25973"/>
    </source>
</evidence>
<dbReference type="Gene3D" id="2.40.420.20">
    <property type="match status" value="1"/>
</dbReference>
<dbReference type="InterPro" id="IPR006143">
    <property type="entry name" value="RND_pump_MFP"/>
</dbReference>
<dbReference type="OrthoDB" id="143084at2"/>
<comment type="similarity">
    <text evidence="1">Belongs to the membrane fusion protein (MFP) (TC 8.A.1) family.</text>
</comment>
<name>A0A3D1JDX8_9CHLR</name>
<feature type="signal peptide" evidence="2">
    <location>
        <begin position="1"/>
        <end position="32"/>
    </location>
</feature>
<dbReference type="InterPro" id="IPR058647">
    <property type="entry name" value="BSH_CzcB-like"/>
</dbReference>
<comment type="caution">
    <text evidence="5">The sequence shown here is derived from an EMBL/GenBank/DDBJ whole genome shotgun (WGS) entry which is preliminary data.</text>
</comment>
<dbReference type="AlphaFoldDB" id="A0A3D1JDX8"/>
<feature type="chain" id="PRO_5017814145" evidence="2">
    <location>
        <begin position="33"/>
        <end position="355"/>
    </location>
</feature>
<sequence>MFARMVSAHRFIVARRLIFLLVLAAFALSACAAQPAQEEPTPTPLPTPVIPTKPTYQVQTGEVVRKLEFTGRIVPVIQQELYFKASGRVDNVYVKKGDRVTQGQLLADLESGTSALDLRRAEIYLEMAKLNQQLAEMQTPRYLKEYDILMAKQKYEVELAQIALDEIKARVESTQITAPFDGTVLSVFLSEDTSVEAYKPVIVVADLAELEISSELSDKDLQLLTEGMAVETWPVNAPGQVMKGTIRKLPYPYGKATEAKATDREDKTTRISIEGNLEEKGLSLGDLLRVVVVLEKKENALWLPPQAIRNFEGRRFVVVKDGEGQRRVDVKVGIQGDDRVEIVEGLTEGQVVVAP</sequence>
<feature type="domain" description="CzcB-like barrel-sandwich hybrid" evidence="3">
    <location>
        <begin position="84"/>
        <end position="206"/>
    </location>
</feature>
<protein>
    <submittedName>
        <fullName evidence="5">Efflux RND transporter periplasmic adaptor subunit</fullName>
    </submittedName>
</protein>
<dbReference type="STRING" id="229919.GCA_001050195_02589"/>
<gene>
    <name evidence="5" type="ORF">DEQ80_00910</name>
</gene>
<dbReference type="Gene3D" id="2.40.50.100">
    <property type="match status" value="1"/>
</dbReference>
<dbReference type="PANTHER" id="PTHR30469">
    <property type="entry name" value="MULTIDRUG RESISTANCE PROTEIN MDTA"/>
    <property type="match status" value="1"/>
</dbReference>
<dbReference type="EMBL" id="DPBP01000004">
    <property type="protein sequence ID" value="HCE16395.1"/>
    <property type="molecule type" value="Genomic_DNA"/>
</dbReference>
<keyword evidence="2" id="KW-0732">Signal</keyword>
<dbReference type="PANTHER" id="PTHR30469:SF15">
    <property type="entry name" value="HLYD FAMILY OF SECRETION PROTEINS"/>
    <property type="match status" value="1"/>
</dbReference>
<evidence type="ECO:0000256" key="1">
    <source>
        <dbReference type="ARBA" id="ARBA00009477"/>
    </source>
</evidence>
<feature type="domain" description="CzcB-like C-terminal circularly permuted SH3-like" evidence="4">
    <location>
        <begin position="304"/>
        <end position="354"/>
    </location>
</feature>
<proteinExistence type="inferred from homology"/>
<dbReference type="GO" id="GO:1990281">
    <property type="term" value="C:efflux pump complex"/>
    <property type="evidence" value="ECO:0007669"/>
    <property type="project" value="TreeGrafter"/>
</dbReference>
<dbReference type="SUPFAM" id="SSF111369">
    <property type="entry name" value="HlyD-like secretion proteins"/>
    <property type="match status" value="1"/>
</dbReference>
<dbReference type="RefSeq" id="WP_062194536.1">
    <property type="nucleotide sequence ID" value="NZ_DF967965.1"/>
</dbReference>
<dbReference type="PROSITE" id="PS51257">
    <property type="entry name" value="PROKAR_LIPOPROTEIN"/>
    <property type="match status" value="1"/>
</dbReference>
<dbReference type="NCBIfam" id="TIGR01730">
    <property type="entry name" value="RND_mfp"/>
    <property type="match status" value="1"/>
</dbReference>
<dbReference type="Pfam" id="PF25973">
    <property type="entry name" value="BSH_CzcB"/>
    <property type="match status" value="1"/>
</dbReference>
<dbReference type="InterPro" id="IPR058649">
    <property type="entry name" value="CzcB_C"/>
</dbReference>
<evidence type="ECO:0000313" key="5">
    <source>
        <dbReference type="EMBL" id="HCE16395.1"/>
    </source>
</evidence>
<dbReference type="Proteomes" id="UP000264141">
    <property type="component" value="Unassembled WGS sequence"/>
</dbReference>